<dbReference type="EMBL" id="VSRR010002868">
    <property type="protein sequence ID" value="MPC33606.1"/>
    <property type="molecule type" value="Genomic_DNA"/>
</dbReference>
<dbReference type="Proteomes" id="UP000324222">
    <property type="component" value="Unassembled WGS sequence"/>
</dbReference>
<reference evidence="1 2" key="1">
    <citation type="submission" date="2019-05" db="EMBL/GenBank/DDBJ databases">
        <title>Another draft genome of Portunus trituberculatus and its Hox gene families provides insights of decapod evolution.</title>
        <authorList>
            <person name="Jeong J.-H."/>
            <person name="Song I."/>
            <person name="Kim S."/>
            <person name="Choi T."/>
            <person name="Kim D."/>
            <person name="Ryu S."/>
            <person name="Kim W."/>
        </authorList>
    </citation>
    <scope>NUCLEOTIDE SEQUENCE [LARGE SCALE GENOMIC DNA]</scope>
    <source>
        <tissue evidence="1">Muscle</tissue>
    </source>
</reference>
<evidence type="ECO:0000313" key="1">
    <source>
        <dbReference type="EMBL" id="MPC33606.1"/>
    </source>
</evidence>
<gene>
    <name evidence="1" type="ORF">E2C01_026961</name>
</gene>
<comment type="caution">
    <text evidence="1">The sequence shown here is derived from an EMBL/GenBank/DDBJ whole genome shotgun (WGS) entry which is preliminary data.</text>
</comment>
<evidence type="ECO:0000313" key="2">
    <source>
        <dbReference type="Proteomes" id="UP000324222"/>
    </source>
</evidence>
<organism evidence="1 2">
    <name type="scientific">Portunus trituberculatus</name>
    <name type="common">Swimming crab</name>
    <name type="synonym">Neptunus trituberculatus</name>
    <dbReference type="NCBI Taxonomy" id="210409"/>
    <lineage>
        <taxon>Eukaryota</taxon>
        <taxon>Metazoa</taxon>
        <taxon>Ecdysozoa</taxon>
        <taxon>Arthropoda</taxon>
        <taxon>Crustacea</taxon>
        <taxon>Multicrustacea</taxon>
        <taxon>Malacostraca</taxon>
        <taxon>Eumalacostraca</taxon>
        <taxon>Eucarida</taxon>
        <taxon>Decapoda</taxon>
        <taxon>Pleocyemata</taxon>
        <taxon>Brachyura</taxon>
        <taxon>Eubrachyura</taxon>
        <taxon>Portunoidea</taxon>
        <taxon>Portunidae</taxon>
        <taxon>Portuninae</taxon>
        <taxon>Portunus</taxon>
    </lineage>
</organism>
<name>A0A5B7EK90_PORTR</name>
<protein>
    <submittedName>
        <fullName evidence="1">Uncharacterized protein</fullName>
    </submittedName>
</protein>
<sequence length="63" mass="7241">MTVSTYHDDEIHRFSLYFSLRFTTSASTPFSCLPLHLTSCTRHTTSYQVHSLLWGLESCISKV</sequence>
<dbReference type="AlphaFoldDB" id="A0A5B7EK90"/>
<accession>A0A5B7EK90</accession>
<proteinExistence type="predicted"/>
<keyword evidence="2" id="KW-1185">Reference proteome</keyword>